<accession>I2H0Y5</accession>
<evidence type="ECO:0000256" key="2">
    <source>
        <dbReference type="ARBA" id="ARBA00012489"/>
    </source>
</evidence>
<keyword evidence="3" id="KW-0378">Hydrolase</keyword>
<protein>
    <recommendedName>
        <fullName evidence="2">separase</fullName>
        <ecNumber evidence="2">3.4.22.49</ecNumber>
    </recommendedName>
</protein>
<dbReference type="PROSITE" id="PS51700">
    <property type="entry name" value="SEPARIN"/>
    <property type="match status" value="1"/>
</dbReference>
<dbReference type="GO" id="GO:0007135">
    <property type="term" value="P:meiosis II"/>
    <property type="evidence" value="ECO:0007669"/>
    <property type="project" value="EnsemblFungi"/>
</dbReference>
<dbReference type="GO" id="GO:0005634">
    <property type="term" value="C:nucleus"/>
    <property type="evidence" value="ECO:0007669"/>
    <property type="project" value="EnsemblFungi"/>
</dbReference>
<dbReference type="KEGG" id="tbl:TBLA_0C02250"/>
<dbReference type="RefSeq" id="XP_004179556.1">
    <property type="nucleotide sequence ID" value="XM_004179508.1"/>
</dbReference>
<dbReference type="GO" id="GO:0032888">
    <property type="term" value="P:regulation of mitotic spindle elongation"/>
    <property type="evidence" value="ECO:0007669"/>
    <property type="project" value="EnsemblFungi"/>
</dbReference>
<dbReference type="GO" id="GO:1990520">
    <property type="term" value="C:separase-securin complex"/>
    <property type="evidence" value="ECO:0007669"/>
    <property type="project" value="EnsemblFungi"/>
</dbReference>
<evidence type="ECO:0000256" key="5">
    <source>
        <dbReference type="SAM" id="MobiDB-lite"/>
    </source>
</evidence>
<reference evidence="7 8" key="1">
    <citation type="journal article" date="2011" name="Proc. Natl. Acad. Sci. U.S.A.">
        <title>Evolutionary erosion of yeast sex chromosomes by mating-type switching accidents.</title>
        <authorList>
            <person name="Gordon J.L."/>
            <person name="Armisen D."/>
            <person name="Proux-Wera E."/>
            <person name="Oheigeartaigh S.S."/>
            <person name="Byrne K.P."/>
            <person name="Wolfe K.H."/>
        </authorList>
    </citation>
    <scope>NUCLEOTIDE SEQUENCE [LARGE SCALE GENOMIC DNA]</scope>
    <source>
        <strain evidence="8">ATCC 34711 / CBS 6284 / DSM 70876 / NBRC 10599 / NRRL Y-10934 / UCD 77-7</strain>
    </source>
</reference>
<dbReference type="GO" id="GO:0006915">
    <property type="term" value="P:apoptotic process"/>
    <property type="evidence" value="ECO:0007669"/>
    <property type="project" value="EnsemblFungi"/>
</dbReference>
<comment type="catalytic activity">
    <reaction evidence="1">
        <text>All bonds known to be hydrolyzed by this endopeptidase have arginine in P1 and an acidic residue in P4. P6 is often occupied by an acidic residue or by a hydroxy-amino-acid residue, the phosphorylation of which enhances cleavage.</text>
        <dbReference type="EC" id="3.4.22.49"/>
    </reaction>
</comment>
<dbReference type="Pfam" id="PF03568">
    <property type="entry name" value="Separin_C"/>
    <property type="match status" value="1"/>
</dbReference>
<dbReference type="InParanoid" id="I2H0Y5"/>
<dbReference type="EMBL" id="HE806318">
    <property type="protein sequence ID" value="CCH60037.1"/>
    <property type="molecule type" value="Genomic_DNA"/>
</dbReference>
<dbReference type="GO" id="GO:0072686">
    <property type="term" value="C:mitotic spindle"/>
    <property type="evidence" value="ECO:0007669"/>
    <property type="project" value="TreeGrafter"/>
</dbReference>
<evidence type="ECO:0000256" key="4">
    <source>
        <dbReference type="ARBA" id="ARBA00022829"/>
    </source>
</evidence>
<sequence>MSTNSNGILRKVTMNKPVAVTDINVPNKDNVIKNNNIRNSSSTNNIVLDSIYCMPIINNEALYQLQKLHSCNKLELSIKTQLSQVIQLITNKNTSTSQIILQILNIYNITIINKSDHIFSLEELLLSDYTKLNSSYLFTLKLVSLQLILQRKLHLSPQDNLQIQPSILLTILANDKRYLIFQNTIPNAKNLIKLLFHFYSVPNTSLLLKFYFGVKILQYLLDYNLDIKNFIKHLSIKDFLSLLSTILKKEFKTNIPKTPFKRQLSSSNNFTSSINTNTNIRSFLNPFVIQLYSSIKNTDQNDLELLEIIENKIFITIYDKDVTNSNYSLNQITSLIDSTFVDITNGTSSNHWKSINLIFNTWNILLSNNFINFNSQLLKLHLKLFDNNLVFINQNIDQFLIIDENLTVESQKINFNLLLTLLINLKDFLLLIKNIPSTNSSSSNQYQLANKRLSNLISVSFNCFTILKDLQFFNFAIDLELFRFAHLKAINLNDIDEFFSNFKKFLNSIENDSFKLKIINYKIFNSLFLLSIFNFTLNSLNSLTNLIYFISKLKANCLSNNLTKLIIDGEEDNVYLKHFKSDLMICILLSNSNIKPTEQIYNSWSIQLKILYHTLCNTNIMIPIPTTTTIFNFDKNDYLYNYRQLIKTTYYLNVEMEKHSTLNLSAITNSLLEHWFSLEDLNNDPSIRLINLEINLIKMLISYLSFNNFDKLVLKVISIIESIPRYSKKNTKSNVILFLNYYRLNSLINLKLFDQIDIFFNITSPLQLSIDSISIKDENFSSISISNNILHLKIILLYISHYNDSKLFQSIFIENLPNNNPHLIQTNNSLKLNNNKYTDILLFNIQLYSTSSKIHLNNNNILESIVESNRCLKLSIGLLKHKDILQQIQRLDLIKSIISSYLNMIHCQIHIGSGKDTDFYIKELLKLVNSLKDPTPVFVALCEVFNFYKLTDQLNMKDLIIEKINQTFKFLDSKNNICSIINYMYINGFDHSKIFNCISTFFNNSNETFLIKYWSLKLGKSVNLLDNSSISNNSPLEKHQNINTINKINELYKKIENQLETDTHFRNLFDSVLITPSCSYPVSSKILPHNLMNNKNQSLTTPKRKIINSSLPYSYTPNCNSIFLDSPRSSSMTPRGKNKRQEFDKSSALNNLNQINLLVKKLDLNSLKNYELNEIACLYSLSVSLISSITISSIPPHVQNRMDCLYELSRYMPMYYDKILSSSIKKSLYTDISPLPMKNMGQFVTNIENQFIKNISNNTTIMNESSALPKYSIIALDICPITGHLIISKSFSYNNKKLHIRISLDRARSRDLDANSISFKQFKNELDTIIKLNNDTTSLSVTSKIKTKEDRKSWWKQRHDLDKKLQDLLLQLEITWLSGLKGIFDDTIIDEKYFNEFKLKFNNILQQSLPTRKQFGTPSNFVQIEDWIIELFLKLDISDHDFYSAMEDLIYLVLDILLFHGEENAYDEIDMNVLHIAIEEQIKKYHSAIIQQEKYAHTFLIVSSACHSIPWENIPILKNKPISRIPSYQVLFDTLHLNSENIFTEISLDSNISIILNPHGDLMGTESRFIDDFNEIVEHRSSSYVLVRRKPDEAQFIRMISNSNLFLYIGHGGGEQFVHAKEIKKLNSVAPSLLLGCSSASMKYYGKLEPTGIIYSYLLGGSPMVIGNLWDVTDKDIDRFSKDLFERIGLFPSNNKSTGPSENVCYPISEAITNSRRECHLRYLNGCAPIIYGIPLIFRKSSNKKENFSIS</sequence>
<evidence type="ECO:0000313" key="8">
    <source>
        <dbReference type="Proteomes" id="UP000002866"/>
    </source>
</evidence>
<keyword evidence="8" id="KW-1185">Reference proteome</keyword>
<dbReference type="InterPro" id="IPR005314">
    <property type="entry name" value="Peptidase_C50"/>
</dbReference>
<dbReference type="OMA" id="SRDVCHL"/>
<feature type="region of interest" description="Disordered" evidence="5">
    <location>
        <begin position="1126"/>
        <end position="1145"/>
    </location>
</feature>
<dbReference type="GO" id="GO:0051307">
    <property type="term" value="P:meiotic chromosome separation"/>
    <property type="evidence" value="ECO:0007669"/>
    <property type="project" value="TreeGrafter"/>
</dbReference>
<dbReference type="OrthoDB" id="10255632at2759"/>
<organism evidence="7 8">
    <name type="scientific">Henningerozyma blattae (strain ATCC 34711 / CBS 6284 / DSM 70876 / NBRC 10599 / NRRL Y-10934 / UCD 77-7)</name>
    <name type="common">Yeast</name>
    <name type="synonym">Tetrapisispora blattae</name>
    <dbReference type="NCBI Taxonomy" id="1071380"/>
    <lineage>
        <taxon>Eukaryota</taxon>
        <taxon>Fungi</taxon>
        <taxon>Dikarya</taxon>
        <taxon>Ascomycota</taxon>
        <taxon>Saccharomycotina</taxon>
        <taxon>Saccharomycetes</taxon>
        <taxon>Saccharomycetales</taxon>
        <taxon>Saccharomycetaceae</taxon>
        <taxon>Henningerozyma</taxon>
    </lineage>
</organism>
<evidence type="ECO:0000256" key="3">
    <source>
        <dbReference type="ARBA" id="ARBA00022801"/>
    </source>
</evidence>
<evidence type="ECO:0000313" key="7">
    <source>
        <dbReference type="EMBL" id="CCH60037.1"/>
    </source>
</evidence>
<dbReference type="Proteomes" id="UP000002866">
    <property type="component" value="Chromosome 3"/>
</dbReference>
<name>I2H0Y5_HENB6</name>
<feature type="domain" description="Peptidase C50" evidence="6">
    <location>
        <begin position="1549"/>
        <end position="1648"/>
    </location>
</feature>
<dbReference type="GO" id="GO:1902104">
    <property type="term" value="P:positive regulation of metaphase/anaphase transition of meiotic cell cycle"/>
    <property type="evidence" value="ECO:0007669"/>
    <property type="project" value="EnsemblFungi"/>
</dbReference>
<dbReference type="GO" id="GO:0006508">
    <property type="term" value="P:proteolysis"/>
    <property type="evidence" value="ECO:0007669"/>
    <property type="project" value="InterPro"/>
</dbReference>
<dbReference type="GO" id="GO:0004197">
    <property type="term" value="F:cysteine-type endopeptidase activity"/>
    <property type="evidence" value="ECO:0007669"/>
    <property type="project" value="EnsemblFungi"/>
</dbReference>
<keyword evidence="4" id="KW-0159">Chromosome partition</keyword>
<gene>
    <name evidence="7" type="primary">TBLA0C02250</name>
    <name evidence="7" type="ORF">TBLA_0C02250</name>
</gene>
<dbReference type="GO" id="GO:0005737">
    <property type="term" value="C:cytoplasm"/>
    <property type="evidence" value="ECO:0007669"/>
    <property type="project" value="EnsemblFungi"/>
</dbReference>
<proteinExistence type="predicted"/>
<dbReference type="STRING" id="1071380.I2H0Y5"/>
<dbReference type="GO" id="GO:1904750">
    <property type="term" value="P:negative regulation of protein localization to nucleolus"/>
    <property type="evidence" value="ECO:0007669"/>
    <property type="project" value="EnsemblFungi"/>
</dbReference>
<dbReference type="PANTHER" id="PTHR12792:SF0">
    <property type="entry name" value="SEPARIN"/>
    <property type="match status" value="1"/>
</dbReference>
<dbReference type="PANTHER" id="PTHR12792">
    <property type="entry name" value="EXTRA SPINDLE POLES 1-RELATED"/>
    <property type="match status" value="1"/>
</dbReference>
<dbReference type="FunCoup" id="I2H0Y5">
    <property type="interactions" value="329"/>
</dbReference>
<dbReference type="InterPro" id="IPR030397">
    <property type="entry name" value="SEPARIN_core_dom"/>
</dbReference>
<dbReference type="GO" id="GO:0000070">
    <property type="term" value="P:mitotic sister chromatid segregation"/>
    <property type="evidence" value="ECO:0007669"/>
    <property type="project" value="EnsemblFungi"/>
</dbReference>
<dbReference type="EC" id="3.4.22.49" evidence="2"/>
<evidence type="ECO:0000259" key="6">
    <source>
        <dbReference type="PROSITE" id="PS51700"/>
    </source>
</evidence>
<dbReference type="HOGENOM" id="CLU_243454_0_0_1"/>
<dbReference type="GO" id="GO:0031536">
    <property type="term" value="P:positive regulation of exit from mitosis"/>
    <property type="evidence" value="ECO:0007669"/>
    <property type="project" value="EnsemblFungi"/>
</dbReference>
<dbReference type="eggNOG" id="KOG1849">
    <property type="taxonomic scope" value="Eukaryota"/>
</dbReference>
<dbReference type="GO" id="GO:0044732">
    <property type="term" value="C:mitotic spindle pole body"/>
    <property type="evidence" value="ECO:0007669"/>
    <property type="project" value="TreeGrafter"/>
</dbReference>
<dbReference type="GeneID" id="14495017"/>
<evidence type="ECO:0000256" key="1">
    <source>
        <dbReference type="ARBA" id="ARBA00000451"/>
    </source>
</evidence>